<name>F2WVK3_MONRO</name>
<keyword evidence="1" id="KW-0472">Membrane</keyword>
<dbReference type="EMBL" id="HQ259115">
    <property type="protein sequence ID" value="ADO51595.1"/>
    <property type="molecule type" value="Genomic_DNA"/>
</dbReference>
<feature type="transmembrane region" description="Helical" evidence="1">
    <location>
        <begin position="31"/>
        <end position="53"/>
    </location>
</feature>
<geneLocation type="mitochondrion" evidence="2"/>
<evidence type="ECO:0000256" key="1">
    <source>
        <dbReference type="SAM" id="Phobius"/>
    </source>
</evidence>
<reference evidence="2" key="1">
    <citation type="submission" date="2010-09" db="EMBL/GenBank/DDBJ databases">
        <authorList>
            <person name="Garcia O."/>
            <person name="Costa G.G.L."/>
            <person name="Tiburcio R.A."/>
            <person name="Medrano F.J."/>
            <person name="Carazzolle M.F."/>
            <person name="Thomazella D.T."/>
            <person name="Schuster S.C."/>
            <person name="Carlson J.E."/>
            <person name="Guiltinan M.J."/>
            <person name="Bailey B.A."/>
            <person name="Mieckowski P."/>
            <person name="Pereira G.A.G."/>
            <person name="Meinhardt L.W."/>
        </authorList>
    </citation>
    <scope>NUCLEOTIDE SEQUENCE</scope>
</reference>
<evidence type="ECO:0000313" key="3">
    <source>
        <dbReference type="Proteomes" id="UP000017559"/>
    </source>
</evidence>
<reference key="2">
    <citation type="journal article" date="2012" name="Fungal Biol.">
        <title>The mitochondrial genome of Moniliophthora roreri, the frosty pod rot pathogen of cacao.</title>
        <authorList>
            <person name="Costa G.G.L."/>
            <person name="Cabrera O.G."/>
            <person name="Tiburcio R.A."/>
            <person name="Medrano F.J."/>
            <person name="Carazzolle M.F."/>
            <person name="Thomazella D.P.T."/>
            <person name="Schuster S.C."/>
            <person name="Carlson J.E."/>
            <person name="Guiltinan M.J."/>
            <person name="Bailey B.A."/>
            <person name="Mieczkowski P."/>
            <person name="Pereira G.A.G."/>
            <person name="Meinhardt L.W."/>
        </authorList>
    </citation>
    <scope>NUCLEOTIDE SEQUENCE [LARGE SCALE GENOMIC DNA]</scope>
    <source>
        <strain>MCA 2997</strain>
    </source>
</reference>
<keyword evidence="3" id="KW-1185">Reference proteome</keyword>
<dbReference type="GeneID" id="10446097"/>
<dbReference type="Proteomes" id="UP000017559">
    <property type="component" value="Mitochondrion"/>
</dbReference>
<evidence type="ECO:0000313" key="2">
    <source>
        <dbReference type="EMBL" id="ADO51595.1"/>
    </source>
</evidence>
<accession>F2WVK3</accession>
<gene>
    <name evidence="2" type="primary">hyp12</name>
</gene>
<organism>
    <name type="scientific">Moniliophthora roreri (strain MCA 2997)</name>
    <name type="common">Cocoa frosty pod rot fungus</name>
    <name type="synonym">Crinipellis roreri</name>
    <dbReference type="NCBI Taxonomy" id="1381753"/>
    <lineage>
        <taxon>Eukaryota</taxon>
        <taxon>Fungi</taxon>
        <taxon>Dikarya</taxon>
        <taxon>Basidiomycota</taxon>
        <taxon>Agaricomycotina</taxon>
        <taxon>Agaricomycetes</taxon>
        <taxon>Agaricomycetidae</taxon>
        <taxon>Agaricales</taxon>
        <taxon>Marasmiineae</taxon>
        <taxon>Marasmiaceae</taxon>
        <taxon>Moniliophthora</taxon>
    </lineage>
</organism>
<proteinExistence type="predicted"/>
<dbReference type="AlphaFoldDB" id="F2WVK3"/>
<protein>
    <submittedName>
        <fullName evidence="2">Hyp12</fullName>
    </submittedName>
</protein>
<keyword evidence="1" id="KW-1133">Transmembrane helix</keyword>
<keyword evidence="1" id="KW-0812">Transmembrane</keyword>
<feature type="transmembrane region" description="Helical" evidence="1">
    <location>
        <begin position="261"/>
        <end position="285"/>
    </location>
</feature>
<dbReference type="RefSeq" id="YP_004376374.1">
    <property type="nucleotide sequence ID" value="NC_015400.1"/>
</dbReference>
<keyword evidence="2" id="KW-0496">Mitochondrion</keyword>
<sequence length="343" mass="39246">MFKLFILSPLNKIKKVNLFQLLHKVNKIKNIITPVLSFTLFWITILAVFYLLFSDLLTLFFKLFNLLLNDSTKEIICTMADSPRTTEVKIIHNDNGWGEVIKKIFIYGVGGHRFIELVRTSAKASTRTFTVAATIGTDISSSVIQRIVNDPTYINAHWQNFSAIFKDSNSVEINVREDKNLHEIITKIIKESSSTAIGSETSSSSAAIEKGNKLLPNDFSLEEIYNKTFGSLLEYFANFLQPVQVDYSNELLANQINDLSIVLFILSILIIFLFISLIINIFILINSDKLLNFFTNKYIRAYINFNKRIIQIEVFFLSANILYSMYNLSYGIHFIATHPISFN</sequence>